<dbReference type="Proteomes" id="UP000017836">
    <property type="component" value="Unassembled WGS sequence"/>
</dbReference>
<dbReference type="Gramene" id="ERN03714">
    <property type="protein sequence ID" value="ERN03714"/>
    <property type="gene ID" value="AMTR_s00203p00034330"/>
</dbReference>
<name>W1P7T1_AMBTC</name>
<protein>
    <submittedName>
        <fullName evidence="1">Uncharacterized protein</fullName>
    </submittedName>
</protein>
<dbReference type="HOGENOM" id="CLU_2088117_0_0_1"/>
<evidence type="ECO:0000313" key="1">
    <source>
        <dbReference type="EMBL" id="ERN03714.1"/>
    </source>
</evidence>
<dbReference type="AlphaFoldDB" id="W1P7T1"/>
<accession>W1P7T1</accession>
<reference evidence="2" key="1">
    <citation type="journal article" date="2013" name="Science">
        <title>The Amborella genome and the evolution of flowering plants.</title>
        <authorList>
            <consortium name="Amborella Genome Project"/>
        </authorList>
    </citation>
    <scope>NUCLEOTIDE SEQUENCE [LARGE SCALE GENOMIC DNA]</scope>
</reference>
<proteinExistence type="predicted"/>
<evidence type="ECO:0000313" key="2">
    <source>
        <dbReference type="Proteomes" id="UP000017836"/>
    </source>
</evidence>
<sequence>MRGVSWKVRKQTLHYNVERACPYSRNETTPKSYPVACKEEDKKYIELSFTVFHGPQVQDFNGDFWLLVPTMDLPPPCHTQCSQTRPLQFGTGLSNWNQLVLILAGFGFFPGYFKKNI</sequence>
<organism evidence="1 2">
    <name type="scientific">Amborella trichopoda</name>
    <dbReference type="NCBI Taxonomy" id="13333"/>
    <lineage>
        <taxon>Eukaryota</taxon>
        <taxon>Viridiplantae</taxon>
        <taxon>Streptophyta</taxon>
        <taxon>Embryophyta</taxon>
        <taxon>Tracheophyta</taxon>
        <taxon>Spermatophyta</taxon>
        <taxon>Magnoliopsida</taxon>
        <taxon>Amborellales</taxon>
        <taxon>Amborellaceae</taxon>
        <taxon>Amborella</taxon>
    </lineage>
</organism>
<dbReference type="EMBL" id="KI394332">
    <property type="protein sequence ID" value="ERN03714.1"/>
    <property type="molecule type" value="Genomic_DNA"/>
</dbReference>
<keyword evidence="2" id="KW-1185">Reference proteome</keyword>
<gene>
    <name evidence="1" type="ORF">AMTR_s00203p00034330</name>
</gene>